<evidence type="ECO:0000256" key="4">
    <source>
        <dbReference type="ARBA" id="ARBA00023140"/>
    </source>
</evidence>
<comment type="subcellular location">
    <subcellularLocation>
        <location evidence="1">Peroxisome</location>
    </subcellularLocation>
</comment>
<dbReference type="Pfam" id="PF00501">
    <property type="entry name" value="AMP-binding"/>
    <property type="match status" value="2"/>
</dbReference>
<dbReference type="GO" id="GO:0005777">
    <property type="term" value="C:peroxisome"/>
    <property type="evidence" value="ECO:0007669"/>
    <property type="project" value="UniProtKB-SubCell"/>
</dbReference>
<proteinExistence type="inferred from homology"/>
<sequence length="182" mass="19577">MVEYSDQLFHMQILDAAEKYGDDIAMTNGETGESVTYAQLRENSYRFANALKNIGARKSDIICVMLTNCSEYAIAFLGGALIGCTLSGISTQSTEETSGQPEVLQTNGETGESVTYAQLRENSYRFANALKNIGARKSDIICVMLTNCSEYAIAFLGGALIGCTLSGISTQSTEGNFASIRI</sequence>
<keyword evidence="4" id="KW-0576">Peroxisome</keyword>
<evidence type="ECO:0000313" key="6">
    <source>
        <dbReference type="Proteomes" id="UP000036681"/>
    </source>
</evidence>
<reference evidence="7" key="1">
    <citation type="submission" date="2023-03" db="UniProtKB">
        <authorList>
            <consortium name="WormBaseParasite"/>
        </authorList>
    </citation>
    <scope>IDENTIFICATION</scope>
</reference>
<dbReference type="InterPro" id="IPR000873">
    <property type="entry name" value="AMP-dep_synth/lig_dom"/>
</dbReference>
<dbReference type="PANTHER" id="PTHR24096:SF149">
    <property type="entry name" value="AMP-BINDING DOMAIN-CONTAINING PROTEIN-RELATED"/>
    <property type="match status" value="1"/>
</dbReference>
<keyword evidence="3" id="KW-0436">Ligase</keyword>
<evidence type="ECO:0000256" key="1">
    <source>
        <dbReference type="ARBA" id="ARBA00004275"/>
    </source>
</evidence>
<keyword evidence="6" id="KW-1185">Reference proteome</keyword>
<feature type="domain" description="AMP-dependent synthetase/ligase" evidence="5">
    <location>
        <begin position="109"/>
        <end position="176"/>
    </location>
</feature>
<dbReference type="AlphaFoldDB" id="A0A9J2Q6B7"/>
<dbReference type="GO" id="GO:0016405">
    <property type="term" value="F:CoA-ligase activity"/>
    <property type="evidence" value="ECO:0007669"/>
    <property type="project" value="TreeGrafter"/>
</dbReference>
<dbReference type="WBParaSite" id="ALUE_0001707401-mRNA-1">
    <property type="protein sequence ID" value="ALUE_0001707401-mRNA-1"/>
    <property type="gene ID" value="ALUE_0001707401"/>
</dbReference>
<evidence type="ECO:0000259" key="5">
    <source>
        <dbReference type="Pfam" id="PF00501"/>
    </source>
</evidence>
<evidence type="ECO:0000256" key="3">
    <source>
        <dbReference type="ARBA" id="ARBA00022598"/>
    </source>
</evidence>
<dbReference type="InterPro" id="IPR042099">
    <property type="entry name" value="ANL_N_sf"/>
</dbReference>
<protein>
    <submittedName>
        <fullName evidence="7">AMP-dependent synthetase/ligase domain-containing protein</fullName>
    </submittedName>
</protein>
<dbReference type="SUPFAM" id="SSF56801">
    <property type="entry name" value="Acetyl-CoA synthetase-like"/>
    <property type="match status" value="2"/>
</dbReference>
<dbReference type="Gene3D" id="3.40.50.12780">
    <property type="entry name" value="N-terminal domain of ligase-like"/>
    <property type="match status" value="2"/>
</dbReference>
<dbReference type="PANTHER" id="PTHR24096">
    <property type="entry name" value="LONG-CHAIN-FATTY-ACID--COA LIGASE"/>
    <property type="match status" value="1"/>
</dbReference>
<organism evidence="6 7">
    <name type="scientific">Ascaris lumbricoides</name>
    <name type="common">Giant roundworm</name>
    <dbReference type="NCBI Taxonomy" id="6252"/>
    <lineage>
        <taxon>Eukaryota</taxon>
        <taxon>Metazoa</taxon>
        <taxon>Ecdysozoa</taxon>
        <taxon>Nematoda</taxon>
        <taxon>Chromadorea</taxon>
        <taxon>Rhabditida</taxon>
        <taxon>Spirurina</taxon>
        <taxon>Ascaridomorpha</taxon>
        <taxon>Ascaridoidea</taxon>
        <taxon>Ascarididae</taxon>
        <taxon>Ascaris</taxon>
    </lineage>
</organism>
<comment type="similarity">
    <text evidence="2">Belongs to the ATP-dependent AMP-binding enzyme family.</text>
</comment>
<evidence type="ECO:0000313" key="7">
    <source>
        <dbReference type="WBParaSite" id="ALUE_0001707401-mRNA-1"/>
    </source>
</evidence>
<dbReference type="Proteomes" id="UP000036681">
    <property type="component" value="Unplaced"/>
</dbReference>
<evidence type="ECO:0000256" key="2">
    <source>
        <dbReference type="ARBA" id="ARBA00006432"/>
    </source>
</evidence>
<accession>A0A9J2Q6B7</accession>
<feature type="domain" description="AMP-dependent synthetase/ligase" evidence="5">
    <location>
        <begin position="16"/>
        <end position="96"/>
    </location>
</feature>
<name>A0A9J2Q6B7_ASCLU</name>